<dbReference type="NCBIfam" id="NF041863">
    <property type="entry name" value="DVU0524_fam"/>
    <property type="match status" value="1"/>
</dbReference>
<reference evidence="2" key="1">
    <citation type="journal article" date="2020" name="mSystems">
        <title>Genome- and Community-Level Interaction Insights into Carbon Utilization and Element Cycling Functions of Hydrothermarchaeota in Hydrothermal Sediment.</title>
        <authorList>
            <person name="Zhou Z."/>
            <person name="Liu Y."/>
            <person name="Xu W."/>
            <person name="Pan J."/>
            <person name="Luo Z.H."/>
            <person name="Li M."/>
        </authorList>
    </citation>
    <scope>NUCLEOTIDE SEQUENCE [LARGE SCALE GENOMIC DNA]</scope>
    <source>
        <strain evidence="2">SpSt-456</strain>
    </source>
</reference>
<dbReference type="EMBL" id="DSTK01000013">
    <property type="protein sequence ID" value="HFK96742.1"/>
    <property type="molecule type" value="Genomic_DNA"/>
</dbReference>
<comment type="caution">
    <text evidence="2">The sequence shown here is derived from an EMBL/GenBank/DDBJ whole genome shotgun (WGS) entry which is preliminary data.</text>
</comment>
<evidence type="ECO:0000313" key="2">
    <source>
        <dbReference type="EMBL" id="HFK96742.1"/>
    </source>
</evidence>
<dbReference type="InterPro" id="IPR049840">
    <property type="entry name" value="DVU0524-like"/>
</dbReference>
<feature type="compositionally biased region" description="Basic and acidic residues" evidence="1">
    <location>
        <begin position="32"/>
        <end position="45"/>
    </location>
</feature>
<feature type="region of interest" description="Disordered" evidence="1">
    <location>
        <begin position="58"/>
        <end position="78"/>
    </location>
</feature>
<gene>
    <name evidence="2" type="ORF">ENS06_05380</name>
</gene>
<name>A0A832E9Z6_9BACT</name>
<organism evidence="2">
    <name type="scientific">Desulfacinum infernum</name>
    <dbReference type="NCBI Taxonomy" id="35837"/>
    <lineage>
        <taxon>Bacteria</taxon>
        <taxon>Pseudomonadati</taxon>
        <taxon>Thermodesulfobacteriota</taxon>
        <taxon>Syntrophobacteria</taxon>
        <taxon>Syntrophobacterales</taxon>
        <taxon>Syntrophobacteraceae</taxon>
        <taxon>Desulfacinum</taxon>
    </lineage>
</organism>
<proteinExistence type="predicted"/>
<evidence type="ECO:0000256" key="1">
    <source>
        <dbReference type="SAM" id="MobiDB-lite"/>
    </source>
</evidence>
<sequence>MIVTDYHVQSVLRTYTRQLQRSRLASVLSGGEKGERPAEEKVSISEEARRRLIRDRVTSQVLEKQMHEDPVKSVPSSK</sequence>
<accession>A0A832E9Z6</accession>
<dbReference type="AlphaFoldDB" id="A0A832E9Z6"/>
<protein>
    <submittedName>
        <fullName evidence="2">Uncharacterized protein</fullName>
    </submittedName>
</protein>
<feature type="region of interest" description="Disordered" evidence="1">
    <location>
        <begin position="24"/>
        <end position="45"/>
    </location>
</feature>